<name>A0AAU2VUZ6_9ACTN</name>
<dbReference type="Pfam" id="PF14435">
    <property type="entry name" value="SUKH-4"/>
    <property type="match status" value="1"/>
</dbReference>
<proteinExistence type="predicted"/>
<organism evidence="1">
    <name type="scientific">Streptomyces sp. NBC_00008</name>
    <dbReference type="NCBI Taxonomy" id="2903610"/>
    <lineage>
        <taxon>Bacteria</taxon>
        <taxon>Bacillati</taxon>
        <taxon>Actinomycetota</taxon>
        <taxon>Actinomycetes</taxon>
        <taxon>Kitasatosporales</taxon>
        <taxon>Streptomycetaceae</taxon>
        <taxon>Streptomyces</taxon>
    </lineage>
</organism>
<protein>
    <submittedName>
        <fullName evidence="1">SUKH-4 family immunity protein</fullName>
    </submittedName>
</protein>
<evidence type="ECO:0000313" key="1">
    <source>
        <dbReference type="EMBL" id="WTW70918.1"/>
    </source>
</evidence>
<dbReference type="AlphaFoldDB" id="A0AAU2VUZ6"/>
<accession>A0AAU2VUZ6</accession>
<gene>
    <name evidence="1" type="ORF">OG398_22955</name>
</gene>
<reference evidence="1" key="1">
    <citation type="submission" date="2022-10" db="EMBL/GenBank/DDBJ databases">
        <title>The complete genomes of actinobacterial strains from the NBC collection.</title>
        <authorList>
            <person name="Joergensen T.S."/>
            <person name="Alvarez Arevalo M."/>
            <person name="Sterndorff E.B."/>
            <person name="Faurdal D."/>
            <person name="Vuksanovic O."/>
            <person name="Mourched A.-S."/>
            <person name="Charusanti P."/>
            <person name="Shaw S."/>
            <person name="Blin K."/>
            <person name="Weber T."/>
        </authorList>
    </citation>
    <scope>NUCLEOTIDE SEQUENCE</scope>
    <source>
        <strain evidence="1">NBC_00008</strain>
    </source>
</reference>
<dbReference type="EMBL" id="CP108313">
    <property type="protein sequence ID" value="WTW70918.1"/>
    <property type="molecule type" value="Genomic_DNA"/>
</dbReference>
<dbReference type="InterPro" id="IPR025851">
    <property type="entry name" value="SUKH-4"/>
</dbReference>
<sequence length="193" mass="21227">MIFELSREELMQTFGEERVHQTAPGMAEAAGFSDGALNFLTTVGLPDNEFVSFPRLDGDGPGFRPVPVEEIGGTWNLPAAAAHWVFLGNFEISAIVADTQTGELHQLAEGVMRPIPLHRDLSSLVHTMTELTEVVRSLREGYEDDDELLEALGESLSILRNEIGTRDPRPFGDEHCEWVEIITNIGVGKWGPG</sequence>